<gene>
    <name evidence="7" type="ORF">LJ725_15085</name>
</gene>
<accession>A0ABS8KW40</accession>
<organism evidence="7 8">
    <name type="scientific">Reyranella aquatilis</name>
    <dbReference type="NCBI Taxonomy" id="2035356"/>
    <lineage>
        <taxon>Bacteria</taxon>
        <taxon>Pseudomonadati</taxon>
        <taxon>Pseudomonadota</taxon>
        <taxon>Alphaproteobacteria</taxon>
        <taxon>Hyphomicrobiales</taxon>
        <taxon>Reyranellaceae</taxon>
        <taxon>Reyranella</taxon>
    </lineage>
</organism>
<evidence type="ECO:0000313" key="8">
    <source>
        <dbReference type="Proteomes" id="UP001198862"/>
    </source>
</evidence>
<evidence type="ECO:0000256" key="3">
    <source>
        <dbReference type="ARBA" id="ARBA00022989"/>
    </source>
</evidence>
<feature type="domain" description="Fatty acid hydroxylase" evidence="6">
    <location>
        <begin position="143"/>
        <end position="274"/>
    </location>
</feature>
<protein>
    <submittedName>
        <fullName evidence="7">Sterol desaturase family protein</fullName>
    </submittedName>
</protein>
<evidence type="ECO:0000256" key="1">
    <source>
        <dbReference type="ARBA" id="ARBA00004370"/>
    </source>
</evidence>
<keyword evidence="8" id="KW-1185">Reference proteome</keyword>
<feature type="transmembrane region" description="Helical" evidence="5">
    <location>
        <begin position="94"/>
        <end position="116"/>
    </location>
</feature>
<reference evidence="7 8" key="1">
    <citation type="submission" date="2021-11" db="EMBL/GenBank/DDBJ databases">
        <authorList>
            <person name="Lee D.-H."/>
            <person name="Kim S.-B."/>
        </authorList>
    </citation>
    <scope>NUCLEOTIDE SEQUENCE [LARGE SCALE GENOMIC DNA]</scope>
    <source>
        <strain evidence="7 8">KCTC 52223</strain>
    </source>
</reference>
<keyword evidence="4 5" id="KW-0472">Membrane</keyword>
<dbReference type="RefSeq" id="WP_230551465.1">
    <property type="nucleotide sequence ID" value="NZ_JAJISD010000006.1"/>
</dbReference>
<dbReference type="Proteomes" id="UP001198862">
    <property type="component" value="Unassembled WGS sequence"/>
</dbReference>
<proteinExistence type="predicted"/>
<evidence type="ECO:0000256" key="2">
    <source>
        <dbReference type="ARBA" id="ARBA00022692"/>
    </source>
</evidence>
<comment type="caution">
    <text evidence="7">The sequence shown here is derived from an EMBL/GenBank/DDBJ whole genome shotgun (WGS) entry which is preliminary data.</text>
</comment>
<name>A0ABS8KW40_9HYPH</name>
<evidence type="ECO:0000313" key="7">
    <source>
        <dbReference type="EMBL" id="MCC8430298.1"/>
    </source>
</evidence>
<dbReference type="InterPro" id="IPR006694">
    <property type="entry name" value="Fatty_acid_hydroxylase"/>
</dbReference>
<sequence>MTRRFPWLDYLLIVTTVAALAYVVAVAGATLGALDKGATLDAAVFAQWPVSDLAYWYVPVLLAIYGAEVLHLGWHASPLSDLLQSPSRSHRSDVFYLAVELLGLGPLFLVVASLGMSAGLDAVLSEPRAWRPAAELPLLIAVPLHFLADSFFTYWSHRFLHSPLMWPFHAIHHAAKEMTAITTTRHHPVDGFFGMLVSTLPAVLFGFTADAVFIAAVSAGVATTILHTRLPVPAWYEKLFVAGPRIHGIHHSSDPADHNANFSLFTPWDRLFGTYRWHERPLVFGVHDPRFDTGHPLLDLFAVYPIWLAGVRDRVTTALSARLSRRIQA</sequence>
<evidence type="ECO:0000259" key="6">
    <source>
        <dbReference type="Pfam" id="PF04116"/>
    </source>
</evidence>
<dbReference type="PANTHER" id="PTHR11863">
    <property type="entry name" value="STEROL DESATURASE"/>
    <property type="match status" value="1"/>
</dbReference>
<feature type="transmembrane region" description="Helical" evidence="5">
    <location>
        <begin position="7"/>
        <end position="34"/>
    </location>
</feature>
<dbReference type="InterPro" id="IPR050307">
    <property type="entry name" value="Sterol_Desaturase_Related"/>
</dbReference>
<dbReference type="EMBL" id="JAJISD010000006">
    <property type="protein sequence ID" value="MCC8430298.1"/>
    <property type="molecule type" value="Genomic_DNA"/>
</dbReference>
<evidence type="ECO:0000256" key="5">
    <source>
        <dbReference type="SAM" id="Phobius"/>
    </source>
</evidence>
<keyword evidence="2 5" id="KW-0812">Transmembrane</keyword>
<comment type="subcellular location">
    <subcellularLocation>
        <location evidence="1">Membrane</location>
    </subcellularLocation>
</comment>
<keyword evidence="3 5" id="KW-1133">Transmembrane helix</keyword>
<evidence type="ECO:0000256" key="4">
    <source>
        <dbReference type="ARBA" id="ARBA00023136"/>
    </source>
</evidence>
<feature type="transmembrane region" description="Helical" evidence="5">
    <location>
        <begin position="54"/>
        <end position="74"/>
    </location>
</feature>
<dbReference type="Pfam" id="PF04116">
    <property type="entry name" value="FA_hydroxylase"/>
    <property type="match status" value="1"/>
</dbReference>